<dbReference type="Proteomes" id="UP000295504">
    <property type="component" value="Unassembled WGS sequence"/>
</dbReference>
<dbReference type="GO" id="GO:0044780">
    <property type="term" value="P:bacterial-type flagellum assembly"/>
    <property type="evidence" value="ECO:0007669"/>
    <property type="project" value="InterPro"/>
</dbReference>
<comment type="caution">
    <text evidence="2">The sequence shown here is derived from an EMBL/GenBank/DDBJ whole genome shotgun (WGS) entry which is preliminary data.</text>
</comment>
<protein>
    <submittedName>
        <fullName evidence="2">FlgN protein</fullName>
    </submittedName>
</protein>
<proteinExistence type="predicted"/>
<keyword evidence="1" id="KW-1005">Bacterial flagellum biogenesis</keyword>
<dbReference type="OrthoDB" id="1954931at2"/>
<dbReference type="InterPro" id="IPR036679">
    <property type="entry name" value="FlgN-like_sf"/>
</dbReference>
<evidence type="ECO:0000313" key="2">
    <source>
        <dbReference type="EMBL" id="TCQ01815.1"/>
    </source>
</evidence>
<dbReference type="InterPro" id="IPR007809">
    <property type="entry name" value="FlgN-like"/>
</dbReference>
<sequence>MEEIVSYLIKLSDGKFQLLNSMYDITLKQGKALKENNVELLNKAIGEKQDIIERIDILDKEFLEKYELVKRGLGIENIEKLTEPVIGFKSLQSKIRDIMDMLNKIRQVDDSNVKQAKINMDESKKHLQNVRIGKKAYSSYNRKPMEGASIFLDKKE</sequence>
<dbReference type="RefSeq" id="WP_132848712.1">
    <property type="nucleotide sequence ID" value="NZ_CP058648.1"/>
</dbReference>
<accession>A0A4R2TKV6</accession>
<evidence type="ECO:0000256" key="1">
    <source>
        <dbReference type="ARBA" id="ARBA00022795"/>
    </source>
</evidence>
<dbReference type="SUPFAM" id="SSF140566">
    <property type="entry name" value="FlgN-like"/>
    <property type="match status" value="1"/>
</dbReference>
<evidence type="ECO:0000313" key="3">
    <source>
        <dbReference type="Proteomes" id="UP000295504"/>
    </source>
</evidence>
<dbReference type="AlphaFoldDB" id="A0A4R2TKV6"/>
<dbReference type="Gene3D" id="1.20.58.300">
    <property type="entry name" value="FlgN-like"/>
    <property type="match status" value="1"/>
</dbReference>
<dbReference type="EMBL" id="SLYC01000022">
    <property type="protein sequence ID" value="TCQ01815.1"/>
    <property type="molecule type" value="Genomic_DNA"/>
</dbReference>
<organism evidence="2 3">
    <name type="scientific">Serpentinicella alkaliphila</name>
    <dbReference type="NCBI Taxonomy" id="1734049"/>
    <lineage>
        <taxon>Bacteria</taxon>
        <taxon>Bacillati</taxon>
        <taxon>Bacillota</taxon>
        <taxon>Clostridia</taxon>
        <taxon>Peptostreptococcales</taxon>
        <taxon>Natronincolaceae</taxon>
        <taxon>Serpentinicella</taxon>
    </lineage>
</organism>
<name>A0A4R2TKV6_9FIRM</name>
<gene>
    <name evidence="2" type="ORF">EDD79_102213</name>
</gene>
<dbReference type="Pfam" id="PF05130">
    <property type="entry name" value="FlgN"/>
    <property type="match status" value="1"/>
</dbReference>
<keyword evidence="3" id="KW-1185">Reference proteome</keyword>
<reference evidence="2 3" key="1">
    <citation type="submission" date="2019-03" db="EMBL/GenBank/DDBJ databases">
        <title>Genomic Encyclopedia of Type Strains, Phase IV (KMG-IV): sequencing the most valuable type-strain genomes for metagenomic binning, comparative biology and taxonomic classification.</title>
        <authorList>
            <person name="Goeker M."/>
        </authorList>
    </citation>
    <scope>NUCLEOTIDE SEQUENCE [LARGE SCALE GENOMIC DNA]</scope>
    <source>
        <strain evidence="2 3">DSM 100013</strain>
    </source>
</reference>